<protein>
    <submittedName>
        <fullName evidence="4">Uncharacterized protein</fullName>
    </submittedName>
</protein>
<dbReference type="PANTHER" id="PTHR23416">
    <property type="entry name" value="SIALIC ACID SYNTHASE-RELATED"/>
    <property type="match status" value="1"/>
</dbReference>
<accession>A0ABR3EYU5</accession>
<evidence type="ECO:0000256" key="1">
    <source>
        <dbReference type="ARBA" id="ARBA00007274"/>
    </source>
</evidence>
<reference evidence="4 5" key="1">
    <citation type="submission" date="2024-02" db="EMBL/GenBank/DDBJ databases">
        <title>A draft genome for the cacao thread blight pathogen Marasmius crinis-equi.</title>
        <authorList>
            <person name="Cohen S.P."/>
            <person name="Baruah I.K."/>
            <person name="Amoako-Attah I."/>
            <person name="Bukari Y."/>
            <person name="Meinhardt L.W."/>
            <person name="Bailey B.A."/>
        </authorList>
    </citation>
    <scope>NUCLEOTIDE SEQUENCE [LARGE SCALE GENOMIC DNA]</scope>
    <source>
        <strain evidence="4 5">GH-76</strain>
    </source>
</reference>
<feature type="region of interest" description="Disordered" evidence="3">
    <location>
        <begin position="41"/>
        <end position="79"/>
    </location>
</feature>
<evidence type="ECO:0000256" key="3">
    <source>
        <dbReference type="SAM" id="MobiDB-lite"/>
    </source>
</evidence>
<dbReference type="Gene3D" id="2.160.10.10">
    <property type="entry name" value="Hexapeptide repeat proteins"/>
    <property type="match status" value="1"/>
</dbReference>
<dbReference type="InterPro" id="IPR011004">
    <property type="entry name" value="Trimer_LpxA-like_sf"/>
</dbReference>
<name>A0ABR3EYU5_9AGAR</name>
<evidence type="ECO:0000313" key="4">
    <source>
        <dbReference type="EMBL" id="KAL0568101.1"/>
    </source>
</evidence>
<dbReference type="EMBL" id="JBAHYK010001414">
    <property type="protein sequence ID" value="KAL0568101.1"/>
    <property type="molecule type" value="Genomic_DNA"/>
</dbReference>
<keyword evidence="5" id="KW-1185">Reference proteome</keyword>
<evidence type="ECO:0000313" key="5">
    <source>
        <dbReference type="Proteomes" id="UP001465976"/>
    </source>
</evidence>
<feature type="compositionally biased region" description="Acidic residues" evidence="3">
    <location>
        <begin position="41"/>
        <end position="50"/>
    </location>
</feature>
<dbReference type="SUPFAM" id="SSF51161">
    <property type="entry name" value="Trimeric LpxA-like enzymes"/>
    <property type="match status" value="1"/>
</dbReference>
<evidence type="ECO:0000256" key="2">
    <source>
        <dbReference type="ARBA" id="ARBA00022679"/>
    </source>
</evidence>
<comment type="caution">
    <text evidence="4">The sequence shown here is derived from an EMBL/GenBank/DDBJ whole genome shotgun (WGS) entry which is preliminary data.</text>
</comment>
<comment type="similarity">
    <text evidence="1">Belongs to the transferase hexapeptide repeat family.</text>
</comment>
<dbReference type="PANTHER" id="PTHR23416:SF23">
    <property type="entry name" value="ACETYLTRANSFERASE C18B11.09C-RELATED"/>
    <property type="match status" value="1"/>
</dbReference>
<proteinExistence type="inferred from homology"/>
<dbReference type="InterPro" id="IPR051159">
    <property type="entry name" value="Hexapeptide_acetyltransf"/>
</dbReference>
<dbReference type="Proteomes" id="UP001465976">
    <property type="component" value="Unassembled WGS sequence"/>
</dbReference>
<sequence length="79" mass="8328">MPGVTVGKGSTIGARNVVTKGAPKYSVVAGNPGRVIRTLESVEEEREDPESPWKGLPDAVESGSDSGNAQQGYDRRSLE</sequence>
<organism evidence="4 5">
    <name type="scientific">Marasmius crinis-equi</name>
    <dbReference type="NCBI Taxonomy" id="585013"/>
    <lineage>
        <taxon>Eukaryota</taxon>
        <taxon>Fungi</taxon>
        <taxon>Dikarya</taxon>
        <taxon>Basidiomycota</taxon>
        <taxon>Agaricomycotina</taxon>
        <taxon>Agaricomycetes</taxon>
        <taxon>Agaricomycetidae</taxon>
        <taxon>Agaricales</taxon>
        <taxon>Marasmiineae</taxon>
        <taxon>Marasmiaceae</taxon>
        <taxon>Marasmius</taxon>
    </lineage>
</organism>
<gene>
    <name evidence="4" type="ORF">V5O48_013893</name>
</gene>
<keyword evidence="2" id="KW-0808">Transferase</keyword>